<reference evidence="2" key="1">
    <citation type="submission" date="2023-07" db="EMBL/GenBank/DDBJ databases">
        <title>Sorghum-associated microbial communities from plants grown in Nebraska, USA.</title>
        <authorList>
            <person name="Schachtman D."/>
        </authorList>
    </citation>
    <scope>NUCLEOTIDE SEQUENCE</scope>
    <source>
        <strain evidence="2">DS2360</strain>
    </source>
</reference>
<keyword evidence="2" id="KW-0238">DNA-binding</keyword>
<dbReference type="Proteomes" id="UP001184861">
    <property type="component" value="Unassembled WGS sequence"/>
</dbReference>
<dbReference type="PROSITE" id="PS01124">
    <property type="entry name" value="HTH_ARAC_FAMILY_2"/>
    <property type="match status" value="1"/>
</dbReference>
<evidence type="ECO:0000313" key="2">
    <source>
        <dbReference type="EMBL" id="MDR6525320.1"/>
    </source>
</evidence>
<dbReference type="AlphaFoldDB" id="A0AAE4C355"/>
<proteinExistence type="predicted"/>
<evidence type="ECO:0000313" key="3">
    <source>
        <dbReference type="Proteomes" id="UP001184861"/>
    </source>
</evidence>
<dbReference type="RefSeq" id="WP_284461290.1">
    <property type="nucleotide sequence ID" value="NZ_JAVDQY010000001.1"/>
</dbReference>
<evidence type="ECO:0000259" key="1">
    <source>
        <dbReference type="PROSITE" id="PS01124"/>
    </source>
</evidence>
<sequence length="106" mass="12311">MAYTEKIIEQIKQGTVDIPVNGIDELRKPFKISLSKFKRDFKRETGTTARDYLIVKKIELARRFKVEDLVLTISEVVLKIGWDLSERQFANLFREKYGLTFGGKAI</sequence>
<gene>
    <name evidence="2" type="ORF">J2787_000690</name>
</gene>
<name>A0AAE4C355_9FLAO</name>
<comment type="caution">
    <text evidence="2">The sequence shown here is derived from an EMBL/GenBank/DDBJ whole genome shotgun (WGS) entry which is preliminary data.</text>
</comment>
<dbReference type="Gene3D" id="1.10.10.60">
    <property type="entry name" value="Homeodomain-like"/>
    <property type="match status" value="1"/>
</dbReference>
<dbReference type="GO" id="GO:0043565">
    <property type="term" value="F:sequence-specific DNA binding"/>
    <property type="evidence" value="ECO:0007669"/>
    <property type="project" value="InterPro"/>
</dbReference>
<dbReference type="GO" id="GO:0003700">
    <property type="term" value="F:DNA-binding transcription factor activity"/>
    <property type="evidence" value="ECO:0007669"/>
    <property type="project" value="InterPro"/>
</dbReference>
<accession>A0AAE4C355</accession>
<organism evidence="2 3">
    <name type="scientific">Chryseobacterium rhizosphaerae</name>
    <dbReference type="NCBI Taxonomy" id="395937"/>
    <lineage>
        <taxon>Bacteria</taxon>
        <taxon>Pseudomonadati</taxon>
        <taxon>Bacteroidota</taxon>
        <taxon>Flavobacteriia</taxon>
        <taxon>Flavobacteriales</taxon>
        <taxon>Weeksellaceae</taxon>
        <taxon>Chryseobacterium group</taxon>
        <taxon>Chryseobacterium</taxon>
    </lineage>
</organism>
<dbReference type="InterPro" id="IPR018060">
    <property type="entry name" value="HTH_AraC"/>
</dbReference>
<dbReference type="EMBL" id="JAVDQY010000001">
    <property type="protein sequence ID" value="MDR6525320.1"/>
    <property type="molecule type" value="Genomic_DNA"/>
</dbReference>
<protein>
    <submittedName>
        <fullName evidence="2">AraC-like DNA-binding protein</fullName>
    </submittedName>
</protein>
<feature type="domain" description="HTH araC/xylS-type" evidence="1">
    <location>
        <begin position="5"/>
        <end position="100"/>
    </location>
</feature>